<evidence type="ECO:0000313" key="2">
    <source>
        <dbReference type="Proteomes" id="UP000615326"/>
    </source>
</evidence>
<sequence>MTGRPDTSGLSIISPDNASLLRLAGWHGYRDAGHVLFSRRDTMLLMRECEDVV</sequence>
<dbReference type="EMBL" id="WOSW01000004">
    <property type="protein sequence ID" value="NHO31743.1"/>
    <property type="molecule type" value="Genomic_DNA"/>
</dbReference>
<comment type="caution">
    <text evidence="1">The sequence shown here is derived from an EMBL/GenBank/DDBJ whole genome shotgun (WGS) entry which is preliminary data.</text>
</comment>
<protein>
    <recommendedName>
        <fullName evidence="3">GNAT family N-acetyltransferase</fullName>
    </recommendedName>
</protein>
<dbReference type="Proteomes" id="UP000615326">
    <property type="component" value="Unassembled WGS sequence"/>
</dbReference>
<evidence type="ECO:0008006" key="3">
    <source>
        <dbReference type="Google" id="ProtNLM"/>
    </source>
</evidence>
<gene>
    <name evidence="1" type="ORF">GOB84_04050</name>
</gene>
<dbReference type="RefSeq" id="WP_173576344.1">
    <property type="nucleotide sequence ID" value="NZ_WOSW01000004.1"/>
</dbReference>
<evidence type="ECO:0000313" key="1">
    <source>
        <dbReference type="EMBL" id="NHO31743.1"/>
    </source>
</evidence>
<keyword evidence="2" id="KW-1185">Reference proteome</keyword>
<accession>A0ABX0K960</accession>
<reference evidence="1 2" key="1">
    <citation type="journal article" date="2020" name="Int. J. Syst. Evol. Microbiol.">
        <title>Novel acetic acid bacteria from cider fermentations: Acetobacter conturbans sp. nov. and Acetobacter fallax sp. nov.</title>
        <authorList>
            <person name="Sombolestani A.S."/>
            <person name="Cleenwerck I."/>
            <person name="Cnockaert M."/>
            <person name="Borremans W."/>
            <person name="Wieme A.D."/>
            <person name="De Vuyst L."/>
            <person name="Vandamme P."/>
        </authorList>
    </citation>
    <scope>NUCLEOTIDE SEQUENCE [LARGE SCALE GENOMIC DNA]</scope>
    <source>
        <strain evidence="1 2">LMG 1637</strain>
    </source>
</reference>
<proteinExistence type="predicted"/>
<organism evidence="1 2">
    <name type="scientific">Acetobacter fallax</name>
    <dbReference type="NCBI Taxonomy" id="1737473"/>
    <lineage>
        <taxon>Bacteria</taxon>
        <taxon>Pseudomonadati</taxon>
        <taxon>Pseudomonadota</taxon>
        <taxon>Alphaproteobacteria</taxon>
        <taxon>Acetobacterales</taxon>
        <taxon>Acetobacteraceae</taxon>
        <taxon>Acetobacter</taxon>
    </lineage>
</organism>
<name>A0ABX0K960_9PROT</name>